<comment type="caution">
    <text evidence="2">The sequence shown here is derived from an EMBL/GenBank/DDBJ whole genome shotgun (WGS) entry which is preliminary data.</text>
</comment>
<accession>A0ABS5RTB3</accession>
<reference evidence="2 3" key="1">
    <citation type="submission" date="2021-03" db="EMBL/GenBank/DDBJ databases">
        <title>Tianweitania aestuarii sp. nov., isolated from a tidal flat.</title>
        <authorList>
            <person name="Park S."/>
            <person name="Yoon J.-H."/>
        </authorList>
    </citation>
    <scope>NUCLEOTIDE SEQUENCE [LARGE SCALE GENOMIC DNA]</scope>
    <source>
        <strain evidence="2 3">BSSL-BM11</strain>
    </source>
</reference>
<feature type="transmembrane region" description="Helical" evidence="1">
    <location>
        <begin position="6"/>
        <end position="25"/>
    </location>
</feature>
<evidence type="ECO:0000256" key="1">
    <source>
        <dbReference type="SAM" id="Phobius"/>
    </source>
</evidence>
<keyword evidence="3" id="KW-1185">Reference proteome</keyword>
<evidence type="ECO:0000313" key="3">
    <source>
        <dbReference type="Proteomes" id="UP001297272"/>
    </source>
</evidence>
<keyword evidence="1" id="KW-1133">Transmembrane helix</keyword>
<organism evidence="2 3">
    <name type="scientific">Tianweitania aestuarii</name>
    <dbReference type="NCBI Taxonomy" id="2814886"/>
    <lineage>
        <taxon>Bacteria</taxon>
        <taxon>Pseudomonadati</taxon>
        <taxon>Pseudomonadota</taxon>
        <taxon>Alphaproteobacteria</taxon>
        <taxon>Hyphomicrobiales</taxon>
        <taxon>Phyllobacteriaceae</taxon>
        <taxon>Tianweitania</taxon>
    </lineage>
</organism>
<gene>
    <name evidence="2" type="ORF">JYU29_02100</name>
</gene>
<proteinExistence type="predicted"/>
<evidence type="ECO:0000313" key="2">
    <source>
        <dbReference type="EMBL" id="MBS9719474.1"/>
    </source>
</evidence>
<dbReference type="EMBL" id="JAFMNX010000001">
    <property type="protein sequence ID" value="MBS9719474.1"/>
    <property type="molecule type" value="Genomic_DNA"/>
</dbReference>
<keyword evidence="1" id="KW-0472">Membrane</keyword>
<protein>
    <submittedName>
        <fullName evidence="2">Uncharacterized protein</fullName>
    </submittedName>
</protein>
<dbReference type="Proteomes" id="UP001297272">
    <property type="component" value="Unassembled WGS sequence"/>
</dbReference>
<sequence length="45" mass="4708">MTPVRAFFLSMLMISGIALWGAGIYSADASVHMNVVDGYGVSASN</sequence>
<name>A0ABS5RTB3_9HYPH</name>
<dbReference type="RefSeq" id="WP_213983114.1">
    <property type="nucleotide sequence ID" value="NZ_JAFMNX010000001.1"/>
</dbReference>
<keyword evidence="1" id="KW-0812">Transmembrane</keyword>